<dbReference type="AlphaFoldDB" id="A0AAV5D9W7"/>
<sequence length="89" mass="10109">MSLQPNDVDFEEWWNRISSQVTREQQKGLNIIILGAWTLWRHHNDCIFNGRHPSLSTALIMAANEKCMWEMAGVKGLCALTGHATPTTE</sequence>
<protein>
    <submittedName>
        <fullName evidence="1">Uncharacterized protein</fullName>
    </submittedName>
</protein>
<organism evidence="1 2">
    <name type="scientific">Eleusine coracana subsp. coracana</name>
    <dbReference type="NCBI Taxonomy" id="191504"/>
    <lineage>
        <taxon>Eukaryota</taxon>
        <taxon>Viridiplantae</taxon>
        <taxon>Streptophyta</taxon>
        <taxon>Embryophyta</taxon>
        <taxon>Tracheophyta</taxon>
        <taxon>Spermatophyta</taxon>
        <taxon>Magnoliopsida</taxon>
        <taxon>Liliopsida</taxon>
        <taxon>Poales</taxon>
        <taxon>Poaceae</taxon>
        <taxon>PACMAD clade</taxon>
        <taxon>Chloridoideae</taxon>
        <taxon>Cynodonteae</taxon>
        <taxon>Eleusininae</taxon>
        <taxon>Eleusine</taxon>
    </lineage>
</organism>
<name>A0AAV5D9W7_ELECO</name>
<reference evidence="1" key="1">
    <citation type="journal article" date="2018" name="DNA Res.">
        <title>Multiple hybrid de novo genome assembly of finger millet, an orphan allotetraploid crop.</title>
        <authorList>
            <person name="Hatakeyama M."/>
            <person name="Aluri S."/>
            <person name="Balachadran M.T."/>
            <person name="Sivarajan S.R."/>
            <person name="Patrignani A."/>
            <person name="Gruter S."/>
            <person name="Poveda L."/>
            <person name="Shimizu-Inatsugi R."/>
            <person name="Baeten J."/>
            <person name="Francoijs K.J."/>
            <person name="Nataraja K.N."/>
            <person name="Reddy Y.A.N."/>
            <person name="Phadnis S."/>
            <person name="Ravikumar R.L."/>
            <person name="Schlapbach R."/>
            <person name="Sreeman S.M."/>
            <person name="Shimizu K.K."/>
        </authorList>
    </citation>
    <scope>NUCLEOTIDE SEQUENCE</scope>
</reference>
<keyword evidence="2" id="KW-1185">Reference proteome</keyword>
<reference evidence="1" key="2">
    <citation type="submission" date="2021-12" db="EMBL/GenBank/DDBJ databases">
        <title>Resequencing data analysis of finger millet.</title>
        <authorList>
            <person name="Hatakeyama M."/>
            <person name="Aluri S."/>
            <person name="Balachadran M.T."/>
            <person name="Sivarajan S.R."/>
            <person name="Poveda L."/>
            <person name="Shimizu-Inatsugi R."/>
            <person name="Schlapbach R."/>
            <person name="Sreeman S.M."/>
            <person name="Shimizu K.K."/>
        </authorList>
    </citation>
    <scope>NUCLEOTIDE SEQUENCE</scope>
</reference>
<evidence type="ECO:0000313" key="1">
    <source>
        <dbReference type="EMBL" id="GJN06882.1"/>
    </source>
</evidence>
<proteinExistence type="predicted"/>
<comment type="caution">
    <text evidence="1">The sequence shown here is derived from an EMBL/GenBank/DDBJ whole genome shotgun (WGS) entry which is preliminary data.</text>
</comment>
<accession>A0AAV5D9W7</accession>
<dbReference type="Proteomes" id="UP001054889">
    <property type="component" value="Unassembled WGS sequence"/>
</dbReference>
<evidence type="ECO:0000313" key="2">
    <source>
        <dbReference type="Proteomes" id="UP001054889"/>
    </source>
</evidence>
<gene>
    <name evidence="1" type="primary">ga24652</name>
    <name evidence="1" type="ORF">PR202_ga24652</name>
</gene>
<dbReference type="EMBL" id="BQKI01000013">
    <property type="protein sequence ID" value="GJN06882.1"/>
    <property type="molecule type" value="Genomic_DNA"/>
</dbReference>